<evidence type="ECO:0000256" key="1">
    <source>
        <dbReference type="SAM" id="MobiDB-lite"/>
    </source>
</evidence>
<organism evidence="2">
    <name type="scientific">Caldilinea aerophila</name>
    <dbReference type="NCBI Taxonomy" id="133453"/>
    <lineage>
        <taxon>Bacteria</taxon>
        <taxon>Bacillati</taxon>
        <taxon>Chloroflexota</taxon>
        <taxon>Caldilineae</taxon>
        <taxon>Caldilineales</taxon>
        <taxon>Caldilineaceae</taxon>
        <taxon>Caldilinea</taxon>
    </lineage>
</organism>
<feature type="compositionally biased region" description="Acidic residues" evidence="1">
    <location>
        <begin position="22"/>
        <end position="36"/>
    </location>
</feature>
<evidence type="ECO:0000313" key="2">
    <source>
        <dbReference type="EMBL" id="HDX32139.1"/>
    </source>
</evidence>
<sequence>MRGNGTQHDDPNNRFGKRLGEDFDPLEEDKVDEEEGEQIRESARQRARRRHYRPTYGKPGRRPASERENAFNALIWILDGVTGLLEELQHNDLGLPEEFWVHAYAARREGLLALRAILDAWIDEDVPRAEPSSSPERPKRGGISIDF</sequence>
<accession>A0A7C1FGH8</accession>
<proteinExistence type="predicted"/>
<gene>
    <name evidence="2" type="ORF">ENQ20_11715</name>
</gene>
<comment type="caution">
    <text evidence="2">The sequence shown here is derived from an EMBL/GenBank/DDBJ whole genome shotgun (WGS) entry which is preliminary data.</text>
</comment>
<name>A0A7C1FGH8_9CHLR</name>
<reference evidence="2" key="1">
    <citation type="journal article" date="2020" name="mSystems">
        <title>Genome- and Community-Level Interaction Insights into Carbon Utilization and Element Cycling Functions of Hydrothermarchaeota in Hydrothermal Sediment.</title>
        <authorList>
            <person name="Zhou Z."/>
            <person name="Liu Y."/>
            <person name="Xu W."/>
            <person name="Pan J."/>
            <person name="Luo Z.H."/>
            <person name="Li M."/>
        </authorList>
    </citation>
    <scope>NUCLEOTIDE SEQUENCE [LARGE SCALE GENOMIC DNA]</scope>
    <source>
        <strain evidence="2">SpSt-289</strain>
    </source>
</reference>
<dbReference type="EMBL" id="DSMG01000117">
    <property type="protein sequence ID" value="HDX32139.1"/>
    <property type="molecule type" value="Genomic_DNA"/>
</dbReference>
<feature type="region of interest" description="Disordered" evidence="1">
    <location>
        <begin position="1"/>
        <end position="65"/>
    </location>
</feature>
<protein>
    <submittedName>
        <fullName evidence="2">Uncharacterized protein</fullName>
    </submittedName>
</protein>
<feature type="region of interest" description="Disordered" evidence="1">
    <location>
        <begin position="126"/>
        <end position="147"/>
    </location>
</feature>
<dbReference type="AlphaFoldDB" id="A0A7C1FGH8"/>